<reference evidence="1" key="5">
    <citation type="submission" date="2023-12" db="EMBL/GenBank/DDBJ databases">
        <authorList>
            <person name="Sun Q."/>
            <person name="Inoue M."/>
        </authorList>
    </citation>
    <scope>NUCLEOTIDE SEQUENCE</scope>
    <source>
        <strain evidence="1">JCM 10664</strain>
    </source>
</reference>
<dbReference type="Proteomes" id="UP000597989">
    <property type="component" value="Unassembled WGS sequence"/>
</dbReference>
<protein>
    <submittedName>
        <fullName evidence="2">Uncharacterized protein</fullName>
    </submittedName>
</protein>
<sequence>MLLERPWQEALRLDPQSVSDFDDRGEPIEVSRPALDLRQPFLALAKQPRQDCLAIAPPSAVVRDAFTNRRVIL</sequence>
<dbReference type="EMBL" id="BMMT01000014">
    <property type="protein sequence ID" value="GGI96962.1"/>
    <property type="molecule type" value="Genomic_DNA"/>
</dbReference>
<reference evidence="4" key="3">
    <citation type="journal article" date="2019" name="Int. J. Syst. Evol. Microbiol.">
        <title>The Global Catalogue of Microorganisms (GCM) 10K type strain sequencing project: providing services to taxonomists for standard genome sequencing and annotation.</title>
        <authorList>
            <consortium name="The Broad Institute Genomics Platform"/>
            <consortium name="The Broad Institute Genome Sequencing Center for Infectious Disease"/>
            <person name="Wu L."/>
            <person name="Ma J."/>
        </authorList>
    </citation>
    <scope>NUCLEOTIDE SEQUENCE [LARGE SCALE GENOMIC DNA]</scope>
    <source>
        <strain evidence="4">JCM 10664</strain>
    </source>
</reference>
<keyword evidence="4" id="KW-1185">Reference proteome</keyword>
<reference evidence="2" key="4">
    <citation type="submission" date="2020-09" db="EMBL/GenBank/DDBJ databases">
        <authorList>
            <person name="Sun Q."/>
            <person name="Zhou Y."/>
        </authorList>
    </citation>
    <scope>NUCLEOTIDE SEQUENCE</scope>
    <source>
        <strain evidence="2">CGMCC 4.7206</strain>
    </source>
</reference>
<evidence type="ECO:0000313" key="2">
    <source>
        <dbReference type="EMBL" id="GGI96962.1"/>
    </source>
</evidence>
<evidence type="ECO:0000313" key="4">
    <source>
        <dbReference type="Proteomes" id="UP001500220"/>
    </source>
</evidence>
<reference evidence="2 3" key="2">
    <citation type="journal article" date="2014" name="Int. J. Syst. Evol. Microbiol.">
        <title>Complete genome sequence of Corynebacterium casei LMG S-19264T (=DSM 44701T), isolated from a smear-ripened cheese.</title>
        <authorList>
            <consortium name="US DOE Joint Genome Institute (JGI-PGF)"/>
            <person name="Walter F."/>
            <person name="Albersmeier A."/>
            <person name="Kalinowski J."/>
            <person name="Ruckert C."/>
        </authorList>
    </citation>
    <scope>NUCLEOTIDE SEQUENCE [LARGE SCALE GENOMIC DNA]</scope>
    <source>
        <strain evidence="2 3">CGMCC 4.7206</strain>
    </source>
</reference>
<dbReference type="AlphaFoldDB" id="A0A917K1A6"/>
<gene>
    <name evidence="1" type="ORF">GCM10009545_49360</name>
    <name evidence="2" type="ORF">GCM10011581_37710</name>
</gene>
<organism evidence="2 3">
    <name type="scientific">Saccharopolyspora thermophila</name>
    <dbReference type="NCBI Taxonomy" id="89367"/>
    <lineage>
        <taxon>Bacteria</taxon>
        <taxon>Bacillati</taxon>
        <taxon>Actinomycetota</taxon>
        <taxon>Actinomycetes</taxon>
        <taxon>Pseudonocardiales</taxon>
        <taxon>Pseudonocardiaceae</taxon>
        <taxon>Saccharopolyspora</taxon>
    </lineage>
</organism>
<evidence type="ECO:0000313" key="1">
    <source>
        <dbReference type="EMBL" id="GAA0540963.1"/>
    </source>
</evidence>
<name>A0A917K1A6_9PSEU</name>
<reference evidence="1" key="1">
    <citation type="journal article" date="2014" name="Int. J. Syst. Evol. Microbiol.">
        <title>Complete genome of a new Firmicutes species belonging to the dominant human colonic microbiota ('Ruminococcus bicirculans') reveals two chromosomes and a selective capacity to utilize plant glucans.</title>
        <authorList>
            <consortium name="NISC Comparative Sequencing Program"/>
            <person name="Wegmann U."/>
            <person name="Louis P."/>
            <person name="Goesmann A."/>
            <person name="Henrissat B."/>
            <person name="Duncan S.H."/>
            <person name="Flint H.J."/>
        </authorList>
    </citation>
    <scope>NUCLEOTIDE SEQUENCE</scope>
    <source>
        <strain evidence="1">JCM 10664</strain>
    </source>
</reference>
<evidence type="ECO:0000313" key="3">
    <source>
        <dbReference type="Proteomes" id="UP000597989"/>
    </source>
</evidence>
<dbReference type="Proteomes" id="UP001500220">
    <property type="component" value="Unassembled WGS sequence"/>
</dbReference>
<dbReference type="EMBL" id="BAAAHC010000028">
    <property type="protein sequence ID" value="GAA0540963.1"/>
    <property type="molecule type" value="Genomic_DNA"/>
</dbReference>
<proteinExistence type="predicted"/>
<comment type="caution">
    <text evidence="2">The sequence shown here is derived from an EMBL/GenBank/DDBJ whole genome shotgun (WGS) entry which is preliminary data.</text>
</comment>
<accession>A0A917K1A6</accession>